<dbReference type="Gene3D" id="3.90.1300.10">
    <property type="entry name" value="Amidase signature (AS) domain"/>
    <property type="match status" value="1"/>
</dbReference>
<feature type="domain" description="Amidase" evidence="9">
    <location>
        <begin position="23"/>
        <end position="461"/>
    </location>
</feature>
<evidence type="ECO:0000313" key="10">
    <source>
        <dbReference type="EMBL" id="SIT04065.1"/>
    </source>
</evidence>
<feature type="active site" description="Acyl-ester intermediate" evidence="8">
    <location>
        <position position="174"/>
    </location>
</feature>
<dbReference type="InterPro" id="IPR004412">
    <property type="entry name" value="GatA"/>
</dbReference>
<evidence type="ECO:0000256" key="6">
    <source>
        <dbReference type="ARBA" id="ARBA00025295"/>
    </source>
</evidence>
<dbReference type="PANTHER" id="PTHR11895">
    <property type="entry name" value="TRANSAMIDASE"/>
    <property type="match status" value="1"/>
</dbReference>
<dbReference type="SUPFAM" id="SSF75304">
    <property type="entry name" value="Amidase signature (AS) enzymes"/>
    <property type="match status" value="1"/>
</dbReference>
<dbReference type="AlphaFoldDB" id="A0A1N7P0A3"/>
<comment type="function">
    <text evidence="6 8">Allows the formation of correctly charged Gln-tRNA(Gln) through the transamidation of misacylated Glu-tRNA(Gln) in organisms which lack glutaminyl-tRNA synthetase. The reaction takes place in the presence of glutamine and ATP through an activated gamma-phospho-Glu-tRNA(Gln).</text>
</comment>
<keyword evidence="11" id="KW-1185">Reference proteome</keyword>
<keyword evidence="5 8" id="KW-0648">Protein biosynthesis</keyword>
<dbReference type="STRING" id="252246.SAMN05421799_110128"/>
<dbReference type="OrthoDB" id="9811471at2"/>
<feature type="active site" description="Charge relay system" evidence="8">
    <location>
        <position position="150"/>
    </location>
</feature>
<dbReference type="GO" id="GO:0050567">
    <property type="term" value="F:glutaminyl-tRNA synthase (glutamine-hydrolyzing) activity"/>
    <property type="evidence" value="ECO:0007669"/>
    <property type="project" value="UniProtKB-UniRule"/>
</dbReference>
<dbReference type="PROSITE" id="PS00571">
    <property type="entry name" value="AMIDASES"/>
    <property type="match status" value="1"/>
</dbReference>
<dbReference type="EC" id="6.3.5.7" evidence="8"/>
<dbReference type="PANTHER" id="PTHR11895:SF151">
    <property type="entry name" value="GLUTAMYL-TRNA(GLN) AMIDOTRANSFERASE SUBUNIT A"/>
    <property type="match status" value="1"/>
</dbReference>
<keyword evidence="10" id="KW-0808">Transferase</keyword>
<keyword evidence="4 8" id="KW-0067">ATP-binding</keyword>
<evidence type="ECO:0000259" key="9">
    <source>
        <dbReference type="Pfam" id="PF01425"/>
    </source>
</evidence>
<dbReference type="InterPro" id="IPR036928">
    <property type="entry name" value="AS_sf"/>
</dbReference>
<feature type="active site" description="Charge relay system" evidence="8">
    <location>
        <position position="75"/>
    </location>
</feature>
<dbReference type="GO" id="GO:0016740">
    <property type="term" value="F:transferase activity"/>
    <property type="evidence" value="ECO:0007669"/>
    <property type="project" value="UniProtKB-KW"/>
</dbReference>
<organism evidence="10 11">
    <name type="scientific">Alicyclobacillus vulcanalis</name>
    <dbReference type="NCBI Taxonomy" id="252246"/>
    <lineage>
        <taxon>Bacteria</taxon>
        <taxon>Bacillati</taxon>
        <taxon>Bacillota</taxon>
        <taxon>Bacilli</taxon>
        <taxon>Bacillales</taxon>
        <taxon>Alicyclobacillaceae</taxon>
        <taxon>Alicyclobacillus</taxon>
    </lineage>
</organism>
<gene>
    <name evidence="8" type="primary">gatA</name>
    <name evidence="10" type="ORF">SAMN05421799_110128</name>
</gene>
<evidence type="ECO:0000313" key="11">
    <source>
        <dbReference type="Proteomes" id="UP000186156"/>
    </source>
</evidence>
<comment type="catalytic activity">
    <reaction evidence="7 8">
        <text>L-glutamyl-tRNA(Gln) + L-glutamine + ATP + H2O = L-glutaminyl-tRNA(Gln) + L-glutamate + ADP + phosphate + H(+)</text>
        <dbReference type="Rhea" id="RHEA:17521"/>
        <dbReference type="Rhea" id="RHEA-COMP:9681"/>
        <dbReference type="Rhea" id="RHEA-COMP:9684"/>
        <dbReference type="ChEBI" id="CHEBI:15377"/>
        <dbReference type="ChEBI" id="CHEBI:15378"/>
        <dbReference type="ChEBI" id="CHEBI:29985"/>
        <dbReference type="ChEBI" id="CHEBI:30616"/>
        <dbReference type="ChEBI" id="CHEBI:43474"/>
        <dbReference type="ChEBI" id="CHEBI:58359"/>
        <dbReference type="ChEBI" id="CHEBI:78520"/>
        <dbReference type="ChEBI" id="CHEBI:78521"/>
        <dbReference type="ChEBI" id="CHEBI:456216"/>
        <dbReference type="EC" id="6.3.5.7"/>
    </reaction>
</comment>
<dbReference type="NCBIfam" id="TIGR00132">
    <property type="entry name" value="gatA"/>
    <property type="match status" value="1"/>
</dbReference>
<proteinExistence type="inferred from homology"/>
<evidence type="ECO:0000256" key="4">
    <source>
        <dbReference type="ARBA" id="ARBA00022840"/>
    </source>
</evidence>
<dbReference type="GO" id="GO:0030956">
    <property type="term" value="C:glutamyl-tRNA(Gln) amidotransferase complex"/>
    <property type="evidence" value="ECO:0007669"/>
    <property type="project" value="InterPro"/>
</dbReference>
<evidence type="ECO:0000256" key="3">
    <source>
        <dbReference type="ARBA" id="ARBA00022741"/>
    </source>
</evidence>
<dbReference type="InterPro" id="IPR000120">
    <property type="entry name" value="Amidase"/>
</dbReference>
<dbReference type="RefSeq" id="WP_076348363.1">
    <property type="nucleotide sequence ID" value="NZ_FTOO01000010.1"/>
</dbReference>
<evidence type="ECO:0000256" key="7">
    <source>
        <dbReference type="ARBA" id="ARBA00047407"/>
    </source>
</evidence>
<dbReference type="HAMAP" id="MF_00120">
    <property type="entry name" value="GatA"/>
    <property type="match status" value="1"/>
</dbReference>
<dbReference type="GO" id="GO:0006412">
    <property type="term" value="P:translation"/>
    <property type="evidence" value="ECO:0007669"/>
    <property type="project" value="UniProtKB-UniRule"/>
</dbReference>
<name>A0A1N7P0A3_9BACL</name>
<comment type="similarity">
    <text evidence="1 8">Belongs to the amidase family. GatA subfamily.</text>
</comment>
<protein>
    <recommendedName>
        <fullName evidence="8">Glutamyl-tRNA(Gln) amidotransferase subunit A</fullName>
        <shortName evidence="8">Glu-ADT subunit A</shortName>
        <ecNumber evidence="8">6.3.5.7</ecNumber>
    </recommendedName>
</protein>
<dbReference type="GO" id="GO:0005524">
    <property type="term" value="F:ATP binding"/>
    <property type="evidence" value="ECO:0007669"/>
    <property type="project" value="UniProtKB-KW"/>
</dbReference>
<comment type="subunit">
    <text evidence="8">Heterotrimer of A, B and C subunits.</text>
</comment>
<dbReference type="EMBL" id="FTOO01000010">
    <property type="protein sequence ID" value="SIT04065.1"/>
    <property type="molecule type" value="Genomic_DNA"/>
</dbReference>
<dbReference type="InterPro" id="IPR023631">
    <property type="entry name" value="Amidase_dom"/>
</dbReference>
<evidence type="ECO:0000256" key="5">
    <source>
        <dbReference type="ARBA" id="ARBA00022917"/>
    </source>
</evidence>
<evidence type="ECO:0000256" key="8">
    <source>
        <dbReference type="HAMAP-Rule" id="MF_00120"/>
    </source>
</evidence>
<reference evidence="11" key="1">
    <citation type="submission" date="2017-01" db="EMBL/GenBank/DDBJ databases">
        <authorList>
            <person name="Varghese N."/>
            <person name="Submissions S."/>
        </authorList>
    </citation>
    <scope>NUCLEOTIDE SEQUENCE [LARGE SCALE GENOMIC DNA]</scope>
    <source>
        <strain evidence="11">DSM 16176</strain>
    </source>
</reference>
<keyword evidence="3 8" id="KW-0547">Nucleotide-binding</keyword>
<dbReference type="Pfam" id="PF01425">
    <property type="entry name" value="Amidase"/>
    <property type="match status" value="1"/>
</dbReference>
<keyword evidence="2 8" id="KW-0436">Ligase</keyword>
<accession>A0A1N7P0A3</accession>
<dbReference type="Proteomes" id="UP000186156">
    <property type="component" value="Unassembled WGS sequence"/>
</dbReference>
<evidence type="ECO:0000256" key="1">
    <source>
        <dbReference type="ARBA" id="ARBA00008069"/>
    </source>
</evidence>
<evidence type="ECO:0000256" key="2">
    <source>
        <dbReference type="ARBA" id="ARBA00022598"/>
    </source>
</evidence>
<dbReference type="InterPro" id="IPR020556">
    <property type="entry name" value="Amidase_CS"/>
</dbReference>
<sequence>MKVPTVKDILQSLAAGETRARDWVETSLRAIREVDERLKAFLLVDEEQALAAADRIDRAKMYERAPLRGVPYAAKDNIVTRGVRTTAASRILENYIPPYNATVIDKLNQAAAVMVGKTNMDEFAMGSSTETSAFQKTANPYGEDRVPGGSSGGSAAAVAAGLVPFALGSDTGGSIRQPAAFTGCFGLKPTYGRVSRYGLIAFASSLDQIGPFTRTAEDAALVLNAICGHDPLDSTSSRHPVPNFADGIDQGVKGLRVGIVRHLPEDGLEPGVKDAVDRAIRQLEAEGAEVVEVELPHMEYAVATYYLIAPAEASSNLARYDGVRYGRRAEASSLIEMYEKSRSEGFGMEVKRRIIIGTYALSSGYYDAYYKRAQQMRTLIRQDYERAFEACDVIVTPTAPTTAFKIGEKLDNPLQMYLNDIYTIPANLAGLPGASVPCGFADGLPVGLQIIGKPFDEATILRVAHAYEQVRDFAWPKPVLGVAE</sequence>